<keyword evidence="2" id="KW-0472">Membrane</keyword>
<evidence type="ECO:0000256" key="2">
    <source>
        <dbReference type="SAM" id="Phobius"/>
    </source>
</evidence>
<keyword evidence="2" id="KW-0812">Transmembrane</keyword>
<dbReference type="VEuPathDB" id="VectorBase:ACON2_032511"/>
<evidence type="ECO:0000256" key="3">
    <source>
        <dbReference type="SAM" id="SignalP"/>
    </source>
</evidence>
<organism evidence="5">
    <name type="scientific">Anopheles coluzzii</name>
    <name type="common">African malaria mosquito</name>
    <dbReference type="NCBI Taxonomy" id="1518534"/>
    <lineage>
        <taxon>Eukaryota</taxon>
        <taxon>Metazoa</taxon>
        <taxon>Ecdysozoa</taxon>
        <taxon>Arthropoda</taxon>
        <taxon>Hexapoda</taxon>
        <taxon>Insecta</taxon>
        <taxon>Pterygota</taxon>
        <taxon>Neoptera</taxon>
        <taxon>Endopterygota</taxon>
        <taxon>Diptera</taxon>
        <taxon>Nematocera</taxon>
        <taxon>Culicoidea</taxon>
        <taxon>Culicidae</taxon>
        <taxon>Anophelinae</taxon>
        <taxon>Anopheles</taxon>
    </lineage>
</organism>
<keyword evidence="3" id="KW-0732">Signal</keyword>
<name>A0A8W7PQG7_ANOCL</name>
<sequence>LTPSWIFSRWLACLVGALALVLVEAVALQHQLDASDSGPGGPALEDGPGGRMGTSGSGHAGGHHHHRQPAEPVGVEENDQEETIVVPQVSRSISASHGRPYERANGGSACSLDAVVWFSLFLLVNAFYVVVLLCKLRPVKFEKEIESWRERSRKPLPAPSNWPTSCPMLAPASMRCFSCIRRSIGGARYSRTNSSSEAVTASATICSRSTGSQCAKWRSASSGWVLRRSSTKLTRLIVLRPVPSVKYFGNNTSWIRPNVWRDETLPLLPTVALNSGKALIEKVYHVVEQPIIMRGGWDESMKPTTRRPYRSYRTIILAG</sequence>
<feature type="transmembrane region" description="Helical" evidence="2">
    <location>
        <begin position="114"/>
        <end position="134"/>
    </location>
</feature>
<dbReference type="EnsemblMetazoa" id="ACOM035904-RA">
    <property type="protein sequence ID" value="ACOM035904-PA.1"/>
    <property type="gene ID" value="ACOM035904"/>
</dbReference>
<feature type="chain" id="PRO_5036464072" description="POPDC1-3 domain-containing protein" evidence="3">
    <location>
        <begin position="26"/>
        <end position="319"/>
    </location>
</feature>
<proteinExistence type="predicted"/>
<evidence type="ECO:0000256" key="1">
    <source>
        <dbReference type="SAM" id="MobiDB-lite"/>
    </source>
</evidence>
<dbReference type="Pfam" id="PF04831">
    <property type="entry name" value="POPDC1-3"/>
    <property type="match status" value="1"/>
</dbReference>
<keyword evidence="2" id="KW-1133">Transmembrane helix</keyword>
<dbReference type="AlphaFoldDB" id="A0A8W7PQG7"/>
<protein>
    <recommendedName>
        <fullName evidence="4">POPDC1-3 domain-containing protein</fullName>
    </recommendedName>
</protein>
<feature type="compositionally biased region" description="Gly residues" evidence="1">
    <location>
        <begin position="47"/>
        <end position="60"/>
    </location>
</feature>
<evidence type="ECO:0000259" key="4">
    <source>
        <dbReference type="Pfam" id="PF04831"/>
    </source>
</evidence>
<dbReference type="Proteomes" id="UP000075882">
    <property type="component" value="Unassembled WGS sequence"/>
</dbReference>
<feature type="region of interest" description="Disordered" evidence="1">
    <location>
        <begin position="34"/>
        <end position="81"/>
    </location>
</feature>
<evidence type="ECO:0000313" key="5">
    <source>
        <dbReference type="EnsemblMetazoa" id="ACOM035904-PA.1"/>
    </source>
</evidence>
<accession>A0A8W7PQG7</accession>
<feature type="signal peptide" evidence="3">
    <location>
        <begin position="1"/>
        <end position="25"/>
    </location>
</feature>
<dbReference type="InterPro" id="IPR055272">
    <property type="entry name" value="POPDC1-3_dom"/>
</dbReference>
<reference evidence="5" key="1">
    <citation type="submission" date="2022-08" db="UniProtKB">
        <authorList>
            <consortium name="EnsemblMetazoa"/>
        </authorList>
    </citation>
    <scope>IDENTIFICATION</scope>
</reference>
<feature type="domain" description="POPDC1-3" evidence="4">
    <location>
        <begin position="109"/>
        <end position="147"/>
    </location>
</feature>